<accession>A0AAV5RLZ3</accession>
<comment type="caution">
    <text evidence="2">The sequence shown here is derived from an EMBL/GenBank/DDBJ whole genome shotgun (WGS) entry which is preliminary data.</text>
</comment>
<sequence length="169" mass="19586">MFSLAGFTTLRAARRPVLGLRFRMFKPLEAANTESMKERARKVFGQPGVRQASSDGVEIAGVFVPVRPDPPTNCCQNGCTECVWVLFKDEFLEYQRQKKKAKQNMLMPQYRDVPWPKELGPDVRVEGRSSNNIEREEGLDPSIEAFVETEKKIKRRHLQEMFERRIKPQ</sequence>
<organism evidence="2 3">
    <name type="scientific">Starmerella bacillaris</name>
    <name type="common">Yeast</name>
    <name type="synonym">Candida zemplinina</name>
    <dbReference type="NCBI Taxonomy" id="1247836"/>
    <lineage>
        <taxon>Eukaryota</taxon>
        <taxon>Fungi</taxon>
        <taxon>Dikarya</taxon>
        <taxon>Ascomycota</taxon>
        <taxon>Saccharomycotina</taxon>
        <taxon>Dipodascomycetes</taxon>
        <taxon>Dipodascales</taxon>
        <taxon>Trichomonascaceae</taxon>
        <taxon>Starmerella</taxon>
    </lineage>
</organism>
<evidence type="ECO:0000259" key="1">
    <source>
        <dbReference type="Pfam" id="PF09791"/>
    </source>
</evidence>
<feature type="domain" description="Oxidoreductase-like" evidence="1">
    <location>
        <begin position="59"/>
        <end position="102"/>
    </location>
</feature>
<protein>
    <submittedName>
        <fullName evidence="2">Dpc25 protein</fullName>
    </submittedName>
</protein>
<dbReference type="PANTHER" id="PTHR21193">
    <property type="entry name" value="OXIDOREDUCTASE-LIKE DOMAIN-CONTAINING PROTEIN 1"/>
    <property type="match status" value="1"/>
</dbReference>
<dbReference type="InterPro" id="IPR019180">
    <property type="entry name" value="Oxidoreductase-like_N"/>
</dbReference>
<dbReference type="InterPro" id="IPR039251">
    <property type="entry name" value="OXLD1"/>
</dbReference>
<proteinExistence type="predicted"/>
<dbReference type="GO" id="GO:0005739">
    <property type="term" value="C:mitochondrion"/>
    <property type="evidence" value="ECO:0007669"/>
    <property type="project" value="TreeGrafter"/>
</dbReference>
<dbReference type="PANTHER" id="PTHR21193:SF3">
    <property type="entry name" value="OXIDOREDUCTASE-LIKE DOMAIN-CONTAINING PROTEIN 1"/>
    <property type="match status" value="1"/>
</dbReference>
<evidence type="ECO:0000313" key="2">
    <source>
        <dbReference type="EMBL" id="GMM51656.1"/>
    </source>
</evidence>
<gene>
    <name evidence="2" type="ORF">DASB73_026190</name>
</gene>
<keyword evidence="3" id="KW-1185">Reference proteome</keyword>
<reference evidence="2 3" key="1">
    <citation type="journal article" date="2023" name="Elife">
        <title>Identification of key yeast species and microbe-microbe interactions impacting larval growth of Drosophila in the wild.</title>
        <authorList>
            <person name="Mure A."/>
            <person name="Sugiura Y."/>
            <person name="Maeda R."/>
            <person name="Honda K."/>
            <person name="Sakurai N."/>
            <person name="Takahashi Y."/>
            <person name="Watada M."/>
            <person name="Katoh T."/>
            <person name="Gotoh A."/>
            <person name="Gotoh Y."/>
            <person name="Taniguchi I."/>
            <person name="Nakamura K."/>
            <person name="Hayashi T."/>
            <person name="Katayama T."/>
            <person name="Uemura T."/>
            <person name="Hattori Y."/>
        </authorList>
    </citation>
    <scope>NUCLEOTIDE SEQUENCE [LARGE SCALE GENOMIC DNA]</scope>
    <source>
        <strain evidence="2 3">SB-73</strain>
    </source>
</reference>
<evidence type="ECO:0000313" key="3">
    <source>
        <dbReference type="Proteomes" id="UP001362899"/>
    </source>
</evidence>
<dbReference type="AlphaFoldDB" id="A0AAV5RLZ3"/>
<dbReference type="Proteomes" id="UP001362899">
    <property type="component" value="Unassembled WGS sequence"/>
</dbReference>
<dbReference type="EMBL" id="BTGC01000008">
    <property type="protein sequence ID" value="GMM51656.1"/>
    <property type="molecule type" value="Genomic_DNA"/>
</dbReference>
<dbReference type="Pfam" id="PF09791">
    <property type="entry name" value="Oxidored-like"/>
    <property type="match status" value="1"/>
</dbReference>
<name>A0AAV5RLZ3_STABA</name>